<organism evidence="4 5">
    <name type="scientific">Galactobacter caseinivorans</name>
    <dbReference type="NCBI Taxonomy" id="2676123"/>
    <lineage>
        <taxon>Bacteria</taxon>
        <taxon>Bacillati</taxon>
        <taxon>Actinomycetota</taxon>
        <taxon>Actinomycetes</taxon>
        <taxon>Micrococcales</taxon>
        <taxon>Micrococcaceae</taxon>
        <taxon>Galactobacter</taxon>
    </lineage>
</organism>
<evidence type="ECO:0000313" key="5">
    <source>
        <dbReference type="Proteomes" id="UP000273119"/>
    </source>
</evidence>
<dbReference type="AlphaFoldDB" id="A0A496PKE0"/>
<dbReference type="Proteomes" id="UP000273119">
    <property type="component" value="Unassembled WGS sequence"/>
</dbReference>
<feature type="region of interest" description="Disordered" evidence="3">
    <location>
        <begin position="267"/>
        <end position="289"/>
    </location>
</feature>
<protein>
    <recommendedName>
        <fullName evidence="2">Segregation and condensation protein A</fullName>
    </recommendedName>
</protein>
<keyword evidence="5" id="KW-1185">Reference proteome</keyword>
<feature type="compositionally biased region" description="Basic and acidic residues" evidence="3">
    <location>
        <begin position="278"/>
        <end position="289"/>
    </location>
</feature>
<dbReference type="PANTHER" id="PTHR33969">
    <property type="entry name" value="SEGREGATION AND CONDENSATION PROTEIN A"/>
    <property type="match status" value="1"/>
</dbReference>
<dbReference type="Pfam" id="PF02616">
    <property type="entry name" value="SMC_ScpA"/>
    <property type="match status" value="1"/>
</dbReference>
<name>A0A496PKE0_9MICC</name>
<keyword evidence="1" id="KW-0159">Chromosome partition</keyword>
<dbReference type="Gene3D" id="6.10.250.2410">
    <property type="match status" value="1"/>
</dbReference>
<dbReference type="RefSeq" id="WP_121484274.1">
    <property type="nucleotide sequence ID" value="NZ_QQXL01000002.1"/>
</dbReference>
<dbReference type="EMBL" id="QQXL01000002">
    <property type="protein sequence ID" value="RKW70938.1"/>
    <property type="molecule type" value="Genomic_DNA"/>
</dbReference>
<accession>A0A496PKE0</accession>
<evidence type="ECO:0000256" key="3">
    <source>
        <dbReference type="SAM" id="MobiDB-lite"/>
    </source>
</evidence>
<sequence>MSLPAAPDASSDLPHFQVRLENFSGPFEVLLGLINKRSLDITEVALATVTDEFIAHVRALAGGMGGRILDETTEFLVVASTLLDLKAARLLPHGEVEDEEDIARLEARDLLFARLLQYRAFKEAAGTIAALMETGSAHIPRQVAADDPDVTSHLPELVFTTTPEQLAALAARAMAPREAEPDHVDVTHIHAQPVSVREQAAIVGARLREAGTLSFTQLTEDSEASLVVIARFLALLEMYRDRAVGFEQVAPLAELVVSWLERTEWTPGGSIEEYDGDPEARERQRQEET</sequence>
<dbReference type="InterPro" id="IPR003768">
    <property type="entry name" value="ScpA"/>
</dbReference>
<gene>
    <name evidence="4" type="ORF">DWQ67_03770</name>
</gene>
<evidence type="ECO:0000256" key="1">
    <source>
        <dbReference type="ARBA" id="ARBA00022829"/>
    </source>
</evidence>
<reference evidence="4 5" key="1">
    <citation type="submission" date="2018-07" db="EMBL/GenBank/DDBJ databases">
        <title>Arthrobacter sp. nov., isolated from raw cow's milk with high bacterial count.</title>
        <authorList>
            <person name="Hahne J."/>
            <person name="Isele D."/>
            <person name="Lipski A."/>
        </authorList>
    </citation>
    <scope>NUCLEOTIDE SEQUENCE [LARGE SCALE GENOMIC DNA]</scope>
    <source>
        <strain evidence="4 5">JZ R-183</strain>
    </source>
</reference>
<proteinExistence type="predicted"/>
<evidence type="ECO:0000313" key="4">
    <source>
        <dbReference type="EMBL" id="RKW70938.1"/>
    </source>
</evidence>
<evidence type="ECO:0000256" key="2">
    <source>
        <dbReference type="ARBA" id="ARBA00044777"/>
    </source>
</evidence>
<dbReference type="PANTHER" id="PTHR33969:SF2">
    <property type="entry name" value="SEGREGATION AND CONDENSATION PROTEIN A"/>
    <property type="match status" value="1"/>
</dbReference>
<dbReference type="GO" id="GO:0007059">
    <property type="term" value="P:chromosome segregation"/>
    <property type="evidence" value="ECO:0007669"/>
    <property type="project" value="UniProtKB-KW"/>
</dbReference>
<comment type="caution">
    <text evidence="4">The sequence shown here is derived from an EMBL/GenBank/DDBJ whole genome shotgun (WGS) entry which is preliminary data.</text>
</comment>